<gene>
    <name evidence="1" type="ORF">ACFOZ4_39595</name>
</gene>
<reference evidence="2" key="1">
    <citation type="journal article" date="2019" name="Int. J. Syst. Evol. Microbiol.">
        <title>The Global Catalogue of Microorganisms (GCM) 10K type strain sequencing project: providing services to taxonomists for standard genome sequencing and annotation.</title>
        <authorList>
            <consortium name="The Broad Institute Genomics Platform"/>
            <consortium name="The Broad Institute Genome Sequencing Center for Infectious Disease"/>
            <person name="Wu L."/>
            <person name="Ma J."/>
        </authorList>
    </citation>
    <scope>NUCLEOTIDE SEQUENCE [LARGE SCALE GENOMIC DNA]</scope>
    <source>
        <strain evidence="2">CGMCC 4.7289</strain>
    </source>
</reference>
<accession>A0ABV8M096</accession>
<dbReference type="RefSeq" id="WP_253760599.1">
    <property type="nucleotide sequence ID" value="NZ_JAMZDZ010000001.1"/>
</dbReference>
<dbReference type="Proteomes" id="UP001595816">
    <property type="component" value="Unassembled WGS sequence"/>
</dbReference>
<protein>
    <recommendedName>
        <fullName evidence="3">PadR family transcriptional regulator</fullName>
    </recommendedName>
</protein>
<evidence type="ECO:0000313" key="1">
    <source>
        <dbReference type="EMBL" id="MFC4136747.1"/>
    </source>
</evidence>
<organism evidence="1 2">
    <name type="scientific">Hamadaea flava</name>
    <dbReference type="NCBI Taxonomy" id="1742688"/>
    <lineage>
        <taxon>Bacteria</taxon>
        <taxon>Bacillati</taxon>
        <taxon>Actinomycetota</taxon>
        <taxon>Actinomycetes</taxon>
        <taxon>Micromonosporales</taxon>
        <taxon>Micromonosporaceae</taxon>
        <taxon>Hamadaea</taxon>
    </lineage>
</organism>
<evidence type="ECO:0008006" key="3">
    <source>
        <dbReference type="Google" id="ProtNLM"/>
    </source>
</evidence>
<name>A0ABV8M096_9ACTN</name>
<comment type="caution">
    <text evidence="1">The sequence shown here is derived from an EMBL/GenBank/DDBJ whole genome shotgun (WGS) entry which is preliminary data.</text>
</comment>
<dbReference type="EMBL" id="JBHSAY010000033">
    <property type="protein sequence ID" value="MFC4136747.1"/>
    <property type="molecule type" value="Genomic_DNA"/>
</dbReference>
<keyword evidence="2" id="KW-1185">Reference proteome</keyword>
<sequence>MPNAELKPSIRLALIALLLMPEKEITDPMLYERFRVRVAKAGRDVLGAAGLVEVVRRNAKGEVTKAGGTYFHQLTPEGRRHARALLAEPAPADAKGSVADVRLLYAIGKLLDRVIRDYGLDEERVFHPEDAGEPRPAVPVQQADGVEAEIMAAYANLSRQHGDLVSLVRLRGALSHVDRADLDKALKLLDRRRSIQLEPDPNRKALTPEVRTAALSIGGEDMHFITVGHR</sequence>
<evidence type="ECO:0000313" key="2">
    <source>
        <dbReference type="Proteomes" id="UP001595816"/>
    </source>
</evidence>
<proteinExistence type="predicted"/>